<gene>
    <name evidence="8" type="ORF">MNOR_LOCUS196</name>
</gene>
<evidence type="ECO:0000256" key="2">
    <source>
        <dbReference type="ARBA" id="ARBA00008141"/>
    </source>
</evidence>
<comment type="subcellular location">
    <subcellularLocation>
        <location evidence="1">Membrane</location>
        <topology evidence="1">Multi-pass membrane protein</topology>
    </subcellularLocation>
</comment>
<name>A0AAV2PIC9_MEGNR</name>
<evidence type="ECO:0000256" key="6">
    <source>
        <dbReference type="ARBA" id="ARBA00023136"/>
    </source>
</evidence>
<keyword evidence="5 7" id="KW-1133">Transmembrane helix</keyword>
<feature type="transmembrane region" description="Helical" evidence="7">
    <location>
        <begin position="26"/>
        <end position="51"/>
    </location>
</feature>
<keyword evidence="9" id="KW-1185">Reference proteome</keyword>
<evidence type="ECO:0000256" key="4">
    <source>
        <dbReference type="ARBA" id="ARBA00022889"/>
    </source>
</evidence>
<dbReference type="GO" id="GO:0007155">
    <property type="term" value="P:cell adhesion"/>
    <property type="evidence" value="ECO:0007669"/>
    <property type="project" value="UniProtKB-KW"/>
</dbReference>
<dbReference type="PANTHER" id="PTHR12316">
    <property type="entry name" value="NINJURIN-RELATED"/>
    <property type="match status" value="1"/>
</dbReference>
<sequence>MLDIALLTANASQLKYVLTVGDKHEFYTLMLVLISISLILQVVVGILFLVIGGMNINDPAQCRACDIINNITVVLIFLISLDNIILSAFGIEQMNMHQPGTTWELVTTPSP</sequence>
<feature type="transmembrane region" description="Helical" evidence="7">
    <location>
        <begin position="71"/>
        <end position="91"/>
    </location>
</feature>
<evidence type="ECO:0000256" key="1">
    <source>
        <dbReference type="ARBA" id="ARBA00004141"/>
    </source>
</evidence>
<evidence type="ECO:0000313" key="8">
    <source>
        <dbReference type="EMBL" id="CAL4058752.1"/>
    </source>
</evidence>
<dbReference type="PANTHER" id="PTHR12316:SF17">
    <property type="entry name" value="NINJURIN C, ISOFORM D"/>
    <property type="match status" value="1"/>
</dbReference>
<accession>A0AAV2PIC9</accession>
<dbReference type="AlphaFoldDB" id="A0AAV2PIC9"/>
<evidence type="ECO:0008006" key="10">
    <source>
        <dbReference type="Google" id="ProtNLM"/>
    </source>
</evidence>
<keyword evidence="4" id="KW-0130">Cell adhesion</keyword>
<dbReference type="GO" id="GO:0042246">
    <property type="term" value="P:tissue regeneration"/>
    <property type="evidence" value="ECO:0007669"/>
    <property type="project" value="InterPro"/>
</dbReference>
<evidence type="ECO:0000256" key="5">
    <source>
        <dbReference type="ARBA" id="ARBA00022989"/>
    </source>
</evidence>
<comment type="similarity">
    <text evidence="2">Belongs to the ninjurin family.</text>
</comment>
<dbReference type="Proteomes" id="UP001497623">
    <property type="component" value="Unassembled WGS sequence"/>
</dbReference>
<dbReference type="GO" id="GO:0016020">
    <property type="term" value="C:membrane"/>
    <property type="evidence" value="ECO:0007669"/>
    <property type="project" value="UniProtKB-SubCell"/>
</dbReference>
<evidence type="ECO:0000256" key="7">
    <source>
        <dbReference type="SAM" id="Phobius"/>
    </source>
</evidence>
<protein>
    <recommendedName>
        <fullName evidence="10">Ninjurin-2</fullName>
    </recommendedName>
</protein>
<dbReference type="Pfam" id="PF04923">
    <property type="entry name" value="Ninjurin"/>
    <property type="match status" value="1"/>
</dbReference>
<evidence type="ECO:0000313" key="9">
    <source>
        <dbReference type="Proteomes" id="UP001497623"/>
    </source>
</evidence>
<reference evidence="8 9" key="1">
    <citation type="submission" date="2024-05" db="EMBL/GenBank/DDBJ databases">
        <authorList>
            <person name="Wallberg A."/>
        </authorList>
    </citation>
    <scope>NUCLEOTIDE SEQUENCE [LARGE SCALE GENOMIC DNA]</scope>
</reference>
<keyword evidence="3 7" id="KW-0812">Transmembrane</keyword>
<proteinExistence type="inferred from homology"/>
<comment type="caution">
    <text evidence="8">The sequence shown here is derived from an EMBL/GenBank/DDBJ whole genome shotgun (WGS) entry which is preliminary data.</text>
</comment>
<organism evidence="8 9">
    <name type="scientific">Meganyctiphanes norvegica</name>
    <name type="common">Northern krill</name>
    <name type="synonym">Thysanopoda norvegica</name>
    <dbReference type="NCBI Taxonomy" id="48144"/>
    <lineage>
        <taxon>Eukaryota</taxon>
        <taxon>Metazoa</taxon>
        <taxon>Ecdysozoa</taxon>
        <taxon>Arthropoda</taxon>
        <taxon>Crustacea</taxon>
        <taxon>Multicrustacea</taxon>
        <taxon>Malacostraca</taxon>
        <taxon>Eumalacostraca</taxon>
        <taxon>Eucarida</taxon>
        <taxon>Euphausiacea</taxon>
        <taxon>Euphausiidae</taxon>
        <taxon>Meganyctiphanes</taxon>
    </lineage>
</organism>
<keyword evidence="6 7" id="KW-0472">Membrane</keyword>
<evidence type="ECO:0000256" key="3">
    <source>
        <dbReference type="ARBA" id="ARBA00022692"/>
    </source>
</evidence>
<dbReference type="EMBL" id="CAXKWB010000035">
    <property type="protein sequence ID" value="CAL4058752.1"/>
    <property type="molecule type" value="Genomic_DNA"/>
</dbReference>
<dbReference type="InterPro" id="IPR007007">
    <property type="entry name" value="Ninjurin"/>
</dbReference>